<dbReference type="GO" id="GO:0005324">
    <property type="term" value="F:long-chain fatty acid transmembrane transporter activity"/>
    <property type="evidence" value="ECO:0007669"/>
    <property type="project" value="InterPro"/>
</dbReference>
<evidence type="ECO:0000259" key="34">
    <source>
        <dbReference type="PROSITE" id="PS50929"/>
    </source>
</evidence>
<dbReference type="InterPro" id="IPR003593">
    <property type="entry name" value="AAA+_ATPase"/>
</dbReference>
<evidence type="ECO:0000256" key="1">
    <source>
        <dbReference type="ARBA" id="ARBA00004585"/>
    </source>
</evidence>
<keyword evidence="9" id="KW-0832">Ubl conjugation</keyword>
<dbReference type="SUPFAM" id="SSF52540">
    <property type="entry name" value="P-loop containing nucleoside triphosphate hydrolases"/>
    <property type="match status" value="1"/>
</dbReference>
<keyword evidence="10" id="KW-1278">Translocase</keyword>
<dbReference type="NCBIfam" id="TIGR00954">
    <property type="entry name" value="3a01203"/>
    <property type="match status" value="1"/>
</dbReference>
<comment type="catalytic activity">
    <reaction evidence="24">
        <text>(5Z,8Z,11Z,14Z,17Z)-eicosapentaenoate(in) + ATP + H2O = (5Z,8Z,11Z,14Z,17Z)-eicosapentaenoate(out) + ADP + phosphate + H(+)</text>
        <dbReference type="Rhea" id="RHEA:67708"/>
        <dbReference type="ChEBI" id="CHEBI:15377"/>
        <dbReference type="ChEBI" id="CHEBI:15378"/>
        <dbReference type="ChEBI" id="CHEBI:30616"/>
        <dbReference type="ChEBI" id="CHEBI:43474"/>
        <dbReference type="ChEBI" id="CHEBI:58562"/>
        <dbReference type="ChEBI" id="CHEBI:456216"/>
    </reaction>
    <physiologicalReaction direction="left-to-right" evidence="24">
        <dbReference type="Rhea" id="RHEA:67709"/>
    </physiologicalReaction>
</comment>
<dbReference type="GO" id="GO:0140359">
    <property type="term" value="F:ABC-type transporter activity"/>
    <property type="evidence" value="ECO:0007669"/>
    <property type="project" value="InterPro"/>
</dbReference>
<evidence type="ECO:0000256" key="6">
    <source>
        <dbReference type="ARBA" id="ARBA00022741"/>
    </source>
</evidence>
<evidence type="ECO:0000256" key="4">
    <source>
        <dbReference type="ARBA" id="ARBA00022553"/>
    </source>
</evidence>
<dbReference type="PANTHER" id="PTHR11384:SF62">
    <property type="entry name" value="ATP-BINDING CASSETTE SUB-FAMILY D MEMBER 3"/>
    <property type="match status" value="1"/>
</dbReference>
<sequence>MAAVSKYLTAKNSSIAGGVLLVLYILKQRRKSARLNSKKGSSELLLKNEQKETKKDKASVDRVFFLRIGRILRIMVPRFFCKETWYLILIAVMLIARTYCDVWMIQNGTMIESAIIGRSTKDFKRYLFSFMKAMPIIALVNNFLKLGLNELKLRFRVRLTKHLYEEYLKGFTYYKMGNLDNRIANPDQLLTQDVEKFCNSVVDLYSNLSKPLLDIILYIFKLTSSIGAQGPASMMAYLLISGLFLTRLRRPIGKMTVSEQRYEGEYRYVNSRLITNSEEIAFYNGNTREKQTINSTFKKLVDHLHNFIFFRFSMGFVDSIIAKYLATVVGYLVVSRPFLNLSHPRHLHSTHAELLEDYYQSGRMLLRMSQALGRIVLAGREMTRLSGFTARITELMKVLKDLNTGKYERTMVSQTEKDALDKLTLIPGSGQIINADNIIKFDHTPLATPNGDILIRDLTFEVRSGTNVLVCGPNGCGKSSLFRALGELWPLFGGCLTKPERGKLFYVPQRPYMTLGTLRDQVIYPDTHEDQRKKGISDQVLKEYLDNVQLGHILEREGSWDVVQDWMDVLSGGEKQRMAMARLFYHKPQFAILDECTSAVSVDVEDYIYSHCRKVGITLFTVSHRKSLWKHHEYYLHMDGRGNYEFKPITAETVEFGS</sequence>
<dbReference type="InterPro" id="IPR050835">
    <property type="entry name" value="ABC_transporter_sub-D"/>
</dbReference>
<dbReference type="Pfam" id="PF06472">
    <property type="entry name" value="ABC_membrane_2"/>
    <property type="match status" value="1"/>
</dbReference>
<evidence type="ECO:0000256" key="10">
    <source>
        <dbReference type="ARBA" id="ARBA00022967"/>
    </source>
</evidence>
<evidence type="ECO:0000256" key="24">
    <source>
        <dbReference type="ARBA" id="ARBA00052445"/>
    </source>
</evidence>
<feature type="domain" description="ABC transporter" evidence="33">
    <location>
        <begin position="433"/>
        <end position="658"/>
    </location>
</feature>
<evidence type="ECO:0000256" key="26">
    <source>
        <dbReference type="ARBA" id="ARBA00052950"/>
    </source>
</evidence>
<dbReference type="InterPro" id="IPR027417">
    <property type="entry name" value="P-loop_NTPase"/>
</dbReference>
<keyword evidence="5 32" id="KW-0812">Transmembrane</keyword>
<feature type="domain" description="ABC transmembrane type-1" evidence="34">
    <location>
        <begin position="136"/>
        <end position="322"/>
    </location>
</feature>
<dbReference type="GO" id="GO:0016887">
    <property type="term" value="F:ATP hydrolysis activity"/>
    <property type="evidence" value="ECO:0007669"/>
    <property type="project" value="InterPro"/>
</dbReference>
<gene>
    <name evidence="36" type="primary">abcd3a</name>
</gene>
<evidence type="ECO:0000256" key="19">
    <source>
        <dbReference type="ARBA" id="ARBA00051342"/>
    </source>
</evidence>
<keyword evidence="12" id="KW-0007">Acetylation</keyword>
<evidence type="ECO:0000256" key="8">
    <source>
        <dbReference type="ARBA" id="ARBA00022840"/>
    </source>
</evidence>
<evidence type="ECO:0000256" key="14">
    <source>
        <dbReference type="ARBA" id="ARBA00023140"/>
    </source>
</evidence>
<comment type="similarity">
    <text evidence="2">Belongs to the ABC transporter superfamily. ABCD family. Peroxisomal fatty acyl CoA transporter (TC 3.A.1.203) subfamily.</text>
</comment>
<evidence type="ECO:0000256" key="28">
    <source>
        <dbReference type="ARBA" id="ARBA00053192"/>
    </source>
</evidence>
<evidence type="ECO:0000256" key="27">
    <source>
        <dbReference type="ARBA" id="ARBA00052970"/>
    </source>
</evidence>
<feature type="transmembrane region" description="Helical" evidence="32">
    <location>
        <begin position="86"/>
        <end position="105"/>
    </location>
</feature>
<comment type="catalytic activity">
    <reaction evidence="26">
        <text>a long-chain fatty acid(in) + ATP + H2O = a long-chain fatty acid(out) + ADP + phosphate + H(+)</text>
        <dbReference type="Rhea" id="RHEA:67684"/>
        <dbReference type="ChEBI" id="CHEBI:15377"/>
        <dbReference type="ChEBI" id="CHEBI:15378"/>
        <dbReference type="ChEBI" id="CHEBI:30616"/>
        <dbReference type="ChEBI" id="CHEBI:43474"/>
        <dbReference type="ChEBI" id="CHEBI:57560"/>
        <dbReference type="ChEBI" id="CHEBI:456216"/>
    </reaction>
    <physiologicalReaction direction="left-to-right" evidence="26">
        <dbReference type="Rhea" id="RHEA:67685"/>
    </physiologicalReaction>
</comment>
<dbReference type="GO" id="GO:0005524">
    <property type="term" value="F:ATP binding"/>
    <property type="evidence" value="ECO:0007669"/>
    <property type="project" value="UniProtKB-KW"/>
</dbReference>
<evidence type="ECO:0000259" key="33">
    <source>
        <dbReference type="PROSITE" id="PS50893"/>
    </source>
</evidence>
<feature type="transmembrane region" description="Helical" evidence="32">
    <location>
        <begin position="126"/>
        <end position="144"/>
    </location>
</feature>
<dbReference type="InterPro" id="IPR005283">
    <property type="entry name" value="FA_transporter"/>
</dbReference>
<evidence type="ECO:0000256" key="21">
    <source>
        <dbReference type="ARBA" id="ARBA00051780"/>
    </source>
</evidence>
<comment type="catalytic activity">
    <reaction evidence="21">
        <text>(4Z,7Z,10Z,13Z,16Z,19Z)-docosahexaenoate(in) + ATP + H2O = (4Z,7Z,10Z,13Z,16Z,19Z)-docosahexaenoate(out) + ADP + phosphate + H(+)</text>
        <dbReference type="Rhea" id="RHEA:67704"/>
        <dbReference type="ChEBI" id="CHEBI:15377"/>
        <dbReference type="ChEBI" id="CHEBI:15378"/>
        <dbReference type="ChEBI" id="CHEBI:30616"/>
        <dbReference type="ChEBI" id="CHEBI:43474"/>
        <dbReference type="ChEBI" id="CHEBI:77016"/>
        <dbReference type="ChEBI" id="CHEBI:456216"/>
    </reaction>
</comment>
<keyword evidence="15" id="KW-0325">Glycoprotein</keyword>
<keyword evidence="3" id="KW-0813">Transport</keyword>
<comment type="catalytic activity">
    <reaction evidence="25">
        <text>2,6,10,14-tetramethylpentadecanoate(in) + ATP + H2O = 2,6,10,14-tetramethylpentadecanoate(out) + ADP + phosphate + H(+)</text>
        <dbReference type="Rhea" id="RHEA:67688"/>
        <dbReference type="ChEBI" id="CHEBI:15377"/>
        <dbReference type="ChEBI" id="CHEBI:15378"/>
        <dbReference type="ChEBI" id="CHEBI:30616"/>
        <dbReference type="ChEBI" id="CHEBI:43474"/>
        <dbReference type="ChEBI" id="CHEBI:77268"/>
        <dbReference type="ChEBI" id="CHEBI:456216"/>
    </reaction>
    <physiologicalReaction direction="left-to-right" evidence="25">
        <dbReference type="Rhea" id="RHEA:67689"/>
    </physiologicalReaction>
</comment>
<organism evidence="35 36">
    <name type="scientific">Chanos chanos</name>
    <name type="common">Milkfish</name>
    <name type="synonym">Mugil chanos</name>
    <dbReference type="NCBI Taxonomy" id="29144"/>
    <lineage>
        <taxon>Eukaryota</taxon>
        <taxon>Metazoa</taxon>
        <taxon>Chordata</taxon>
        <taxon>Craniata</taxon>
        <taxon>Vertebrata</taxon>
        <taxon>Euteleostomi</taxon>
        <taxon>Actinopterygii</taxon>
        <taxon>Neopterygii</taxon>
        <taxon>Teleostei</taxon>
        <taxon>Ostariophysi</taxon>
        <taxon>Gonorynchiformes</taxon>
        <taxon>Chanidae</taxon>
        <taxon>Chanos</taxon>
    </lineage>
</organism>
<evidence type="ECO:0000256" key="7">
    <source>
        <dbReference type="ARBA" id="ARBA00022801"/>
    </source>
</evidence>
<evidence type="ECO:0000256" key="2">
    <source>
        <dbReference type="ARBA" id="ARBA00008575"/>
    </source>
</evidence>
<dbReference type="AlphaFoldDB" id="A0A6J2UUA6"/>
<dbReference type="SMART" id="SM00382">
    <property type="entry name" value="AAA"/>
    <property type="match status" value="1"/>
</dbReference>
<comment type="catalytic activity">
    <reaction evidence="17">
        <text>a very long-chain fatty acid(in) + ATP + H2O = a very long-chain fatty acid(out) + ADP + phosphate + H(+)</text>
        <dbReference type="Rhea" id="RHEA:67080"/>
        <dbReference type="ChEBI" id="CHEBI:15377"/>
        <dbReference type="ChEBI" id="CHEBI:15378"/>
        <dbReference type="ChEBI" id="CHEBI:30616"/>
        <dbReference type="ChEBI" id="CHEBI:43474"/>
        <dbReference type="ChEBI" id="CHEBI:58950"/>
        <dbReference type="ChEBI" id="CHEBI:456216"/>
    </reaction>
    <physiologicalReaction direction="left-to-right" evidence="17">
        <dbReference type="Rhea" id="RHEA:67081"/>
    </physiologicalReaction>
</comment>
<dbReference type="GO" id="GO:0015910">
    <property type="term" value="P:long-chain fatty acid import into peroxisome"/>
    <property type="evidence" value="ECO:0007669"/>
    <property type="project" value="InterPro"/>
</dbReference>
<evidence type="ECO:0000256" key="22">
    <source>
        <dbReference type="ARBA" id="ARBA00052292"/>
    </source>
</evidence>
<comment type="subunit">
    <text evidence="29">Homodimers. Can form heterodimers with ABCD1 and ABCD2. Dimerization is necessary to form an active transporter. Interacts with PEX19; mediates the targeting of ABCD3 to peroxisomes.</text>
</comment>
<comment type="function">
    <text evidence="28">Broad substrate specificity ATP-dependent transporter of the ATP-binding cassette (ABC) family that catalyzes the transport of long-chain fatty acids (LCFA)-CoA, dicarboxylic acids-CoA, long-branched-chain fatty acids-CoA and bile acids from the cytosol to the peroxisome lumen for beta-oxydation. Has fatty acyl-CoA thioesterase and ATPase activities. Probably hydrolyzes fatty acyl-CoAs into free fatty acids prior to their ATP-dependent transport into peroxisomes. Thus, play a role in regulation of LCFAs and energy metabolism namely, in the degradation and biosynthesis of fatty acids by beta-oxidation.</text>
</comment>
<evidence type="ECO:0000256" key="5">
    <source>
        <dbReference type="ARBA" id="ARBA00022692"/>
    </source>
</evidence>
<dbReference type="Gene3D" id="1.20.1560.10">
    <property type="entry name" value="ABC transporter type 1, transmembrane domain"/>
    <property type="match status" value="1"/>
</dbReference>
<comment type="subcellular location">
    <subcellularLocation>
        <location evidence="1">Peroxisome membrane</location>
        <topology evidence="1">Multi-pass membrane protein</topology>
    </subcellularLocation>
</comment>
<evidence type="ECO:0000313" key="36">
    <source>
        <dbReference type="RefSeq" id="XP_030623333.1"/>
    </source>
</evidence>
<accession>A0A6J2UUA6</accession>
<evidence type="ECO:0000256" key="31">
    <source>
        <dbReference type="ARBA" id="ARBA00076825"/>
    </source>
</evidence>
<dbReference type="Pfam" id="PF00005">
    <property type="entry name" value="ABC_tran"/>
    <property type="match status" value="1"/>
</dbReference>
<comment type="catalytic activity">
    <reaction evidence="16">
        <text>a very long-chain fatty acyl-CoA + H2O = a very long-chain fatty acid + CoA + H(+)</text>
        <dbReference type="Rhea" id="RHEA:67072"/>
        <dbReference type="ChEBI" id="CHEBI:15377"/>
        <dbReference type="ChEBI" id="CHEBI:15378"/>
        <dbReference type="ChEBI" id="CHEBI:57287"/>
        <dbReference type="ChEBI" id="CHEBI:58950"/>
        <dbReference type="ChEBI" id="CHEBI:138261"/>
    </reaction>
    <physiologicalReaction direction="left-to-right" evidence="16">
        <dbReference type="Rhea" id="RHEA:67073"/>
    </physiologicalReaction>
</comment>
<evidence type="ECO:0000256" key="9">
    <source>
        <dbReference type="ARBA" id="ARBA00022843"/>
    </source>
</evidence>
<keyword evidence="7" id="KW-0378">Hydrolase</keyword>
<evidence type="ECO:0000256" key="11">
    <source>
        <dbReference type="ARBA" id="ARBA00022989"/>
    </source>
</evidence>
<dbReference type="CTD" id="406803"/>
<evidence type="ECO:0000256" key="32">
    <source>
        <dbReference type="SAM" id="Phobius"/>
    </source>
</evidence>
<dbReference type="RefSeq" id="XP_030623333.1">
    <property type="nucleotide sequence ID" value="XM_030767473.1"/>
</dbReference>
<keyword evidence="4" id="KW-0597">Phosphoprotein</keyword>
<evidence type="ECO:0000256" key="17">
    <source>
        <dbReference type="ARBA" id="ARBA00048530"/>
    </source>
</evidence>
<evidence type="ECO:0000256" key="30">
    <source>
        <dbReference type="ARBA" id="ARBA00070602"/>
    </source>
</evidence>
<dbReference type="PROSITE" id="PS50893">
    <property type="entry name" value="ABC_TRANSPORTER_2"/>
    <property type="match status" value="1"/>
</dbReference>
<comment type="catalytic activity">
    <reaction evidence="18">
        <text>(5Z,8Z,11Z,14Z,17Z)-eicosapentaenoyl-CoA + H2O = (5Z,8Z,11Z,14Z,17Z)-eicosapentaenoate + CoA + H(+)</text>
        <dbReference type="Rhea" id="RHEA:67712"/>
        <dbReference type="ChEBI" id="CHEBI:15377"/>
        <dbReference type="ChEBI" id="CHEBI:15378"/>
        <dbReference type="ChEBI" id="CHEBI:57287"/>
        <dbReference type="ChEBI" id="CHEBI:58562"/>
        <dbReference type="ChEBI" id="CHEBI:73862"/>
    </reaction>
    <physiologicalReaction direction="left-to-right" evidence="18">
        <dbReference type="Rhea" id="RHEA:67713"/>
    </physiologicalReaction>
</comment>
<keyword evidence="35" id="KW-1185">Reference proteome</keyword>
<dbReference type="GO" id="GO:0006635">
    <property type="term" value="P:fatty acid beta-oxidation"/>
    <property type="evidence" value="ECO:0007669"/>
    <property type="project" value="TreeGrafter"/>
</dbReference>
<evidence type="ECO:0000256" key="15">
    <source>
        <dbReference type="ARBA" id="ARBA00023180"/>
    </source>
</evidence>
<evidence type="ECO:0000256" key="12">
    <source>
        <dbReference type="ARBA" id="ARBA00022990"/>
    </source>
</evidence>
<evidence type="ECO:0000256" key="16">
    <source>
        <dbReference type="ARBA" id="ARBA00024544"/>
    </source>
</evidence>
<keyword evidence="11 32" id="KW-1133">Transmembrane helix</keyword>
<comment type="catalytic activity">
    <reaction evidence="20">
        <text>(4Z,7Z,10Z,13Z,16Z,19Z)-docosahexaenoyl-CoA + H2O = (4Z,7Z,10Z,13Z,16Z,19Z)-docosahexaenoate + CoA + H(+)</text>
        <dbReference type="Rhea" id="RHEA:67700"/>
        <dbReference type="ChEBI" id="CHEBI:15377"/>
        <dbReference type="ChEBI" id="CHEBI:15378"/>
        <dbReference type="ChEBI" id="CHEBI:57287"/>
        <dbReference type="ChEBI" id="CHEBI:74298"/>
        <dbReference type="ChEBI" id="CHEBI:77016"/>
    </reaction>
    <physiologicalReaction direction="left-to-right" evidence="20">
        <dbReference type="Rhea" id="RHEA:67701"/>
    </physiologicalReaction>
</comment>
<dbReference type="InterPro" id="IPR011527">
    <property type="entry name" value="ABC1_TM_dom"/>
</dbReference>
<dbReference type="PROSITE" id="PS50929">
    <property type="entry name" value="ABC_TM1F"/>
    <property type="match status" value="1"/>
</dbReference>
<dbReference type="InterPro" id="IPR003439">
    <property type="entry name" value="ABC_transporter-like_ATP-bd"/>
</dbReference>
<keyword evidence="6" id="KW-0547">Nucleotide-binding</keyword>
<evidence type="ECO:0000256" key="20">
    <source>
        <dbReference type="ARBA" id="ARBA00051656"/>
    </source>
</evidence>
<reference evidence="36" key="1">
    <citation type="submission" date="2025-08" db="UniProtKB">
        <authorList>
            <consortium name="RefSeq"/>
        </authorList>
    </citation>
    <scope>IDENTIFICATION</scope>
</reference>
<dbReference type="PANTHER" id="PTHR11384">
    <property type="entry name" value="ATP-BINDING CASSETTE, SUB-FAMILY D MEMBER"/>
    <property type="match status" value="1"/>
</dbReference>
<evidence type="ECO:0000256" key="25">
    <source>
        <dbReference type="ARBA" id="ARBA00052595"/>
    </source>
</evidence>
<protein>
    <recommendedName>
        <fullName evidence="30">ATP-binding cassette sub-family D member 3</fullName>
    </recommendedName>
    <alternativeName>
        <fullName evidence="31">70 kDa peroxisomal membrane protein</fullName>
    </alternativeName>
</protein>
<evidence type="ECO:0000313" key="35">
    <source>
        <dbReference type="Proteomes" id="UP000504632"/>
    </source>
</evidence>
<dbReference type="FunFam" id="1.20.1560.10:FF:000036">
    <property type="entry name" value="ATP-binding cassette sub-family D member 3"/>
    <property type="match status" value="1"/>
</dbReference>
<dbReference type="InterPro" id="IPR017871">
    <property type="entry name" value="ABC_transporter-like_CS"/>
</dbReference>
<dbReference type="GeneID" id="115806637"/>
<dbReference type="PROSITE" id="PS00211">
    <property type="entry name" value="ABC_TRANSPORTER_1"/>
    <property type="match status" value="1"/>
</dbReference>
<keyword evidence="14" id="KW-0576">Peroxisome</keyword>
<comment type="catalytic activity">
    <reaction evidence="27">
        <text>hexadecanedioate(in) + ATP + H2O = hexadecanedioate(out) + ADP + phosphate + H(+)</text>
        <dbReference type="Rhea" id="RHEA:67692"/>
        <dbReference type="ChEBI" id="CHEBI:15377"/>
        <dbReference type="ChEBI" id="CHEBI:15378"/>
        <dbReference type="ChEBI" id="CHEBI:30616"/>
        <dbReference type="ChEBI" id="CHEBI:43474"/>
        <dbReference type="ChEBI" id="CHEBI:76276"/>
        <dbReference type="ChEBI" id="CHEBI:456216"/>
    </reaction>
</comment>
<evidence type="ECO:0000256" key="13">
    <source>
        <dbReference type="ARBA" id="ARBA00023136"/>
    </source>
</evidence>
<comment type="catalytic activity">
    <reaction evidence="22">
        <text>pristanoyl-CoA + H2O = 2,6,10,14-tetramethylpentadecanoate + CoA + H(+)</text>
        <dbReference type="Rhea" id="RHEA:40415"/>
        <dbReference type="ChEBI" id="CHEBI:15377"/>
        <dbReference type="ChEBI" id="CHEBI:15378"/>
        <dbReference type="ChEBI" id="CHEBI:57287"/>
        <dbReference type="ChEBI" id="CHEBI:77250"/>
        <dbReference type="ChEBI" id="CHEBI:77268"/>
    </reaction>
    <physiologicalReaction direction="left-to-right" evidence="22">
        <dbReference type="Rhea" id="RHEA:40416"/>
    </physiologicalReaction>
</comment>
<feature type="transmembrane region" description="Helical" evidence="32">
    <location>
        <begin position="6"/>
        <end position="26"/>
    </location>
</feature>
<dbReference type="GO" id="GO:0007031">
    <property type="term" value="P:peroxisome organization"/>
    <property type="evidence" value="ECO:0007669"/>
    <property type="project" value="TreeGrafter"/>
</dbReference>
<name>A0A6J2UUA6_CHACN</name>
<dbReference type="InterPro" id="IPR036640">
    <property type="entry name" value="ABC1_TM_sf"/>
</dbReference>
<comment type="catalytic activity">
    <reaction evidence="23">
        <text>hexadecanedioyl-CoA + H2O = hexadecanedioate + CoA + H(+)</text>
        <dbReference type="Rhea" id="RHEA:67696"/>
        <dbReference type="ChEBI" id="CHEBI:15377"/>
        <dbReference type="ChEBI" id="CHEBI:15378"/>
        <dbReference type="ChEBI" id="CHEBI:57287"/>
        <dbReference type="ChEBI" id="CHEBI:76276"/>
        <dbReference type="ChEBI" id="CHEBI:77085"/>
    </reaction>
    <physiologicalReaction direction="left-to-right" evidence="23">
        <dbReference type="Rhea" id="RHEA:67697"/>
    </physiologicalReaction>
</comment>
<evidence type="ECO:0000256" key="29">
    <source>
        <dbReference type="ARBA" id="ARBA00065720"/>
    </source>
</evidence>
<dbReference type="GO" id="GO:0042760">
    <property type="term" value="P:very long-chain fatty acid catabolic process"/>
    <property type="evidence" value="ECO:0007669"/>
    <property type="project" value="TreeGrafter"/>
</dbReference>
<proteinExistence type="inferred from homology"/>
<evidence type="ECO:0000256" key="23">
    <source>
        <dbReference type="ARBA" id="ARBA00052408"/>
    </source>
</evidence>
<dbReference type="SUPFAM" id="SSF90123">
    <property type="entry name" value="ABC transporter transmembrane region"/>
    <property type="match status" value="1"/>
</dbReference>
<dbReference type="CDD" id="cd03223">
    <property type="entry name" value="ABCD_peroxisomal_ALDP"/>
    <property type="match status" value="1"/>
</dbReference>
<evidence type="ECO:0000256" key="3">
    <source>
        <dbReference type="ARBA" id="ARBA00022448"/>
    </source>
</evidence>
<comment type="catalytic activity">
    <reaction evidence="19">
        <text>a long-chain fatty acyl-CoA + H2O = a long-chain fatty acid + CoA + H(+)</text>
        <dbReference type="Rhea" id="RHEA:67680"/>
        <dbReference type="ChEBI" id="CHEBI:15377"/>
        <dbReference type="ChEBI" id="CHEBI:15378"/>
        <dbReference type="ChEBI" id="CHEBI:57287"/>
        <dbReference type="ChEBI" id="CHEBI:57560"/>
        <dbReference type="ChEBI" id="CHEBI:83139"/>
    </reaction>
    <physiologicalReaction direction="left-to-right" evidence="19">
        <dbReference type="Rhea" id="RHEA:67681"/>
    </physiologicalReaction>
</comment>
<dbReference type="Gene3D" id="3.40.50.300">
    <property type="entry name" value="P-loop containing nucleotide triphosphate hydrolases"/>
    <property type="match status" value="1"/>
</dbReference>
<dbReference type="FunFam" id="3.40.50.300:FF:000636">
    <property type="entry name" value="ATP-binding cassette sub-family D member 3"/>
    <property type="match status" value="1"/>
</dbReference>
<keyword evidence="13 32" id="KW-0472">Membrane</keyword>
<dbReference type="GO" id="GO:0005778">
    <property type="term" value="C:peroxisomal membrane"/>
    <property type="evidence" value="ECO:0007669"/>
    <property type="project" value="UniProtKB-SubCell"/>
</dbReference>
<evidence type="ECO:0000256" key="18">
    <source>
        <dbReference type="ARBA" id="ARBA00051077"/>
    </source>
</evidence>
<keyword evidence="8 36" id="KW-0067">ATP-binding</keyword>
<feature type="transmembrane region" description="Helical" evidence="32">
    <location>
        <begin position="308"/>
        <end position="334"/>
    </location>
</feature>
<dbReference type="Proteomes" id="UP000504632">
    <property type="component" value="Chromosome 3"/>
</dbReference>